<dbReference type="GO" id="GO:0046872">
    <property type="term" value="F:metal ion binding"/>
    <property type="evidence" value="ECO:0007669"/>
    <property type="project" value="UniProtKB-KW"/>
</dbReference>
<dbReference type="Gene3D" id="3.30.390.10">
    <property type="entry name" value="Enolase-like, N-terminal domain"/>
    <property type="match status" value="1"/>
</dbReference>
<dbReference type="Pfam" id="PF13378">
    <property type="entry name" value="MR_MLE_C"/>
    <property type="match status" value="1"/>
</dbReference>
<name>A0AA37QEN9_9BACT</name>
<dbReference type="PANTHER" id="PTHR48073:SF5">
    <property type="entry name" value="O-SUCCINYLBENZOATE SYNTHASE"/>
    <property type="match status" value="1"/>
</dbReference>
<dbReference type="SFLD" id="SFLDF00009">
    <property type="entry name" value="o-succinylbenzoate_synthase"/>
    <property type="match status" value="1"/>
</dbReference>
<dbReference type="AlphaFoldDB" id="A0AA37QEN9"/>
<dbReference type="RefSeq" id="WP_284349388.1">
    <property type="nucleotide sequence ID" value="NZ_BRXS01000002.1"/>
</dbReference>
<dbReference type="GO" id="GO:0043748">
    <property type="term" value="F:O-succinylbenzoate synthase activity"/>
    <property type="evidence" value="ECO:0007669"/>
    <property type="project" value="UniProtKB-EC"/>
</dbReference>
<comment type="cofactor">
    <cofactor evidence="1">
        <name>a divalent metal cation</name>
        <dbReference type="ChEBI" id="CHEBI:60240"/>
    </cofactor>
</comment>
<dbReference type="SFLD" id="SFLDG00180">
    <property type="entry name" value="muconate_cycloisomerase"/>
    <property type="match status" value="1"/>
</dbReference>
<evidence type="ECO:0000256" key="6">
    <source>
        <dbReference type="NCBIfam" id="TIGR01928"/>
    </source>
</evidence>
<dbReference type="InterPro" id="IPR010197">
    <property type="entry name" value="OSBS/NAAAR"/>
</dbReference>
<evidence type="ECO:0000256" key="2">
    <source>
        <dbReference type="ARBA" id="ARBA00022723"/>
    </source>
</evidence>
<keyword evidence="2" id="KW-0479">Metal-binding</keyword>
<reference evidence="8" key="1">
    <citation type="submission" date="2022-08" db="EMBL/GenBank/DDBJ databases">
        <title>Draft genome sequencing of Roseisolibacter agri AW1220.</title>
        <authorList>
            <person name="Tobiishi Y."/>
            <person name="Tonouchi A."/>
        </authorList>
    </citation>
    <scope>NUCLEOTIDE SEQUENCE</scope>
    <source>
        <strain evidence="8">AW1220</strain>
    </source>
</reference>
<evidence type="ECO:0000256" key="4">
    <source>
        <dbReference type="ARBA" id="ARBA00023239"/>
    </source>
</evidence>
<dbReference type="GO" id="GO:0016854">
    <property type="term" value="F:racemase and epimerase activity"/>
    <property type="evidence" value="ECO:0007669"/>
    <property type="project" value="UniProtKB-ARBA"/>
</dbReference>
<evidence type="ECO:0000256" key="3">
    <source>
        <dbReference type="ARBA" id="ARBA00022842"/>
    </source>
</evidence>
<dbReference type="SUPFAM" id="SSF54826">
    <property type="entry name" value="Enolase N-terminal domain-like"/>
    <property type="match status" value="1"/>
</dbReference>
<accession>A0AA37QEN9</accession>
<dbReference type="Pfam" id="PF02746">
    <property type="entry name" value="MR_MLE_N"/>
    <property type="match status" value="1"/>
</dbReference>
<protein>
    <recommendedName>
        <fullName evidence="5 6">o-succinylbenzoate synthase</fullName>
        <ecNumber evidence="5 6">4.2.1.113</ecNumber>
    </recommendedName>
</protein>
<evidence type="ECO:0000256" key="1">
    <source>
        <dbReference type="ARBA" id="ARBA00001968"/>
    </source>
</evidence>
<evidence type="ECO:0000259" key="7">
    <source>
        <dbReference type="SMART" id="SM00922"/>
    </source>
</evidence>
<dbReference type="GO" id="GO:0009234">
    <property type="term" value="P:menaquinone biosynthetic process"/>
    <property type="evidence" value="ECO:0007669"/>
    <property type="project" value="UniProtKB-UniRule"/>
</dbReference>
<dbReference type="Proteomes" id="UP001161325">
    <property type="component" value="Unassembled WGS sequence"/>
</dbReference>
<keyword evidence="3" id="KW-0460">Magnesium</keyword>
<evidence type="ECO:0000256" key="5">
    <source>
        <dbReference type="ARBA" id="ARBA00029491"/>
    </source>
</evidence>
<sequence>MIRLEELALREIRLPLKEPFRISSGVVSDRRILLLELRDDEGATGWSECVAFDTPMYSPDTIDTSWLAITEWIAPRVLGRSFGDPREILPALERDFRGHLMPKAAVEMGMWVVAAERAGVPLARLLGGTRTHIATGISLGIERTPDALVEKARQALAQGYRKIKLKIQPGADVEYVTAVREALGPDAPLMADANNAYTLADTHQLARLDALDLLMIEQPLAWDDLVQHAELQRRLRTPICLDESITSLDRARDMVTLGAGRIVNIKPGRVGGFAASLAIHDFSVQHSVPVWCGGMLESGIGRACNVALASLPGFTKPGDLSPSARYWARDVVTPEWTMSDDGMVTVPLDRPGLGVTVDVDRIDDLTVRRTVLRAPGAVAAV</sequence>
<feature type="domain" description="Mandelate racemase/muconate lactonizing enzyme C-terminal" evidence="7">
    <location>
        <begin position="145"/>
        <end position="238"/>
    </location>
</feature>
<dbReference type="CDD" id="cd03317">
    <property type="entry name" value="NAAAR"/>
    <property type="match status" value="1"/>
</dbReference>
<dbReference type="InterPro" id="IPR036849">
    <property type="entry name" value="Enolase-like_C_sf"/>
</dbReference>
<dbReference type="InterPro" id="IPR029017">
    <property type="entry name" value="Enolase-like_N"/>
</dbReference>
<comment type="caution">
    <text evidence="8">The sequence shown here is derived from an EMBL/GenBank/DDBJ whole genome shotgun (WGS) entry which is preliminary data.</text>
</comment>
<gene>
    <name evidence="8" type="primary">menC_1</name>
    <name evidence="8" type="ORF">rosag_14580</name>
</gene>
<dbReference type="NCBIfam" id="TIGR01928">
    <property type="entry name" value="menC_lowGC_arch"/>
    <property type="match status" value="1"/>
</dbReference>
<evidence type="ECO:0000313" key="9">
    <source>
        <dbReference type="Proteomes" id="UP001161325"/>
    </source>
</evidence>
<dbReference type="InterPro" id="IPR029065">
    <property type="entry name" value="Enolase_C-like"/>
</dbReference>
<keyword evidence="9" id="KW-1185">Reference proteome</keyword>
<dbReference type="SFLD" id="SFLDS00001">
    <property type="entry name" value="Enolase"/>
    <property type="match status" value="1"/>
</dbReference>
<organism evidence="8 9">
    <name type="scientific">Roseisolibacter agri</name>
    <dbReference type="NCBI Taxonomy" id="2014610"/>
    <lineage>
        <taxon>Bacteria</taxon>
        <taxon>Pseudomonadati</taxon>
        <taxon>Gemmatimonadota</taxon>
        <taxon>Gemmatimonadia</taxon>
        <taxon>Gemmatimonadales</taxon>
        <taxon>Gemmatimonadaceae</taxon>
        <taxon>Roseisolibacter</taxon>
    </lineage>
</organism>
<proteinExistence type="predicted"/>
<dbReference type="InterPro" id="IPR013341">
    <property type="entry name" value="Mandelate_racemase_N_dom"/>
</dbReference>
<dbReference type="PANTHER" id="PTHR48073">
    <property type="entry name" value="O-SUCCINYLBENZOATE SYNTHASE-RELATED"/>
    <property type="match status" value="1"/>
</dbReference>
<dbReference type="InterPro" id="IPR013342">
    <property type="entry name" value="Mandelate_racemase_C"/>
</dbReference>
<keyword evidence="4" id="KW-0456">Lyase</keyword>
<dbReference type="EC" id="4.2.1.113" evidence="5 6"/>
<dbReference type="SUPFAM" id="SSF51604">
    <property type="entry name" value="Enolase C-terminal domain-like"/>
    <property type="match status" value="1"/>
</dbReference>
<dbReference type="Gene3D" id="3.20.20.120">
    <property type="entry name" value="Enolase-like C-terminal domain"/>
    <property type="match status" value="1"/>
</dbReference>
<evidence type="ECO:0000313" key="8">
    <source>
        <dbReference type="EMBL" id="GLC24945.1"/>
    </source>
</evidence>
<dbReference type="EMBL" id="BRXS01000002">
    <property type="protein sequence ID" value="GLC24945.1"/>
    <property type="molecule type" value="Genomic_DNA"/>
</dbReference>
<dbReference type="SMART" id="SM00922">
    <property type="entry name" value="MR_MLE"/>
    <property type="match status" value="1"/>
</dbReference>